<dbReference type="InterPro" id="IPR051036">
    <property type="entry name" value="SIGLEC"/>
</dbReference>
<feature type="domain" description="Ig-like" evidence="8">
    <location>
        <begin position="410"/>
        <end position="506"/>
    </location>
</feature>
<dbReference type="Gene3D" id="2.60.40.10">
    <property type="entry name" value="Immunoglobulins"/>
    <property type="match status" value="4"/>
</dbReference>
<dbReference type="SMART" id="SM00408">
    <property type="entry name" value="IGc2"/>
    <property type="match status" value="2"/>
</dbReference>
<evidence type="ECO:0000256" key="5">
    <source>
        <dbReference type="ARBA" id="ARBA00022989"/>
    </source>
</evidence>
<dbReference type="PANTHER" id="PTHR12035:SF99">
    <property type="entry name" value="SIALIC ACID BINDING IG LIKE LECTIN 6"/>
    <property type="match status" value="1"/>
</dbReference>
<dbReference type="InterPro" id="IPR007110">
    <property type="entry name" value="Ig-like_dom"/>
</dbReference>
<name>A0ABM1DMM2_CERSS</name>
<evidence type="ECO:0000313" key="10">
    <source>
        <dbReference type="RefSeq" id="XP_014653053.1"/>
    </source>
</evidence>
<keyword evidence="5" id="KW-1133">Transmembrane helix</keyword>
<comment type="similarity">
    <text evidence="7">Belongs to the immunoglobulin superfamily. SIGLEC (sialic acid binding Ig-like lectin) family.</text>
</comment>
<dbReference type="PANTHER" id="PTHR12035">
    <property type="entry name" value="SIALIC ACID BINDING IMMUNOGLOBULIN-LIKE LECTIN"/>
    <property type="match status" value="1"/>
</dbReference>
<sequence length="610" mass="66778">MIPEVLGNATSLPVQDGQSLRLICDTDGNYPARLSWSQGSLTLCPSQALDPGVLELPRVVLGDGGEFTCRAQDPWGSYHVSVNLVVQAFSCSWPHISGQQGGSWPLVLTLLRGSLMRAAFLLTYSLTWIYYTRHYQKRKRESGADSTSPGTQGPQWLSEHQMFQDRDPRRWTIPGQEDRMSLQLLLLLPVLWGAQDQRYRLELQESVTVQEGLCVFVPCKFSYPRTTFGILHVFWFRKGADRNRDNPVATNKREQKLHESTQGRFFLLGDPQAQNCSLSIRDVNMGDSGSYFFHMEKYFTKHSYLDKMLSLNVTALTHRPDILISGPLESGHPKNLTCSVSWACEWGTPPIFSWTSVALTSLGHRTLLSSVLTLTPRPQDHGTSLTCQVKFPGAGVTLERTIQLNITYAPQNMVISIFQGNSTALKILQDASTLPILEGQAVRLLCVADSNPPAELSWFQGSPALNTTPISTTAILDLPRVETTGGDFTCLAQHPLGSQNVSVSLSVVYLPHLLGSSWSWDDQGLHCVCSSRAQLAPSLHGRLGEGLLEGNSSNASFTVTSSSEGPWANSSLSLSDGLISGLRISCEASYVRGAQGATALLLPGQGSPEG</sequence>
<accession>A0ABM1DMM2</accession>
<feature type="domain" description="Ig-like" evidence="8">
    <location>
        <begin position="320"/>
        <end position="403"/>
    </location>
</feature>
<dbReference type="Proteomes" id="UP000694910">
    <property type="component" value="Unplaced"/>
</dbReference>
<gene>
    <name evidence="10" type="primary">LOC101407394</name>
</gene>
<evidence type="ECO:0000313" key="9">
    <source>
        <dbReference type="Proteomes" id="UP000694910"/>
    </source>
</evidence>
<evidence type="ECO:0000256" key="1">
    <source>
        <dbReference type="ARBA" id="ARBA00004479"/>
    </source>
</evidence>
<dbReference type="InterPro" id="IPR036179">
    <property type="entry name" value="Ig-like_dom_sf"/>
</dbReference>
<evidence type="ECO:0000256" key="2">
    <source>
        <dbReference type="ARBA" id="ARBA00022692"/>
    </source>
</evidence>
<dbReference type="GeneID" id="101407394"/>
<feature type="domain" description="Ig-like" evidence="8">
    <location>
        <begin position="3"/>
        <end position="87"/>
    </location>
</feature>
<dbReference type="Pfam" id="PF07686">
    <property type="entry name" value="V-set"/>
    <property type="match status" value="1"/>
</dbReference>
<reference evidence="10" key="1">
    <citation type="submission" date="2025-08" db="UniProtKB">
        <authorList>
            <consortium name="RefSeq"/>
        </authorList>
    </citation>
    <scope>IDENTIFICATION</scope>
</reference>
<dbReference type="SUPFAM" id="SSF48726">
    <property type="entry name" value="Immunoglobulin"/>
    <property type="match status" value="4"/>
</dbReference>
<feature type="domain" description="Ig-like" evidence="8">
    <location>
        <begin position="189"/>
        <end position="291"/>
    </location>
</feature>
<dbReference type="Pfam" id="PF07679">
    <property type="entry name" value="I-set"/>
    <property type="match status" value="1"/>
</dbReference>
<dbReference type="InterPro" id="IPR003598">
    <property type="entry name" value="Ig_sub2"/>
</dbReference>
<evidence type="ECO:0000256" key="7">
    <source>
        <dbReference type="ARBA" id="ARBA00038361"/>
    </source>
</evidence>
<organism evidence="9 10">
    <name type="scientific">Ceratotherium simum simum</name>
    <name type="common">Southern white rhinoceros</name>
    <dbReference type="NCBI Taxonomy" id="73337"/>
    <lineage>
        <taxon>Eukaryota</taxon>
        <taxon>Metazoa</taxon>
        <taxon>Chordata</taxon>
        <taxon>Craniata</taxon>
        <taxon>Vertebrata</taxon>
        <taxon>Euteleostomi</taxon>
        <taxon>Mammalia</taxon>
        <taxon>Eutheria</taxon>
        <taxon>Laurasiatheria</taxon>
        <taxon>Perissodactyla</taxon>
        <taxon>Rhinocerotidae</taxon>
        <taxon>Ceratotherium</taxon>
    </lineage>
</organism>
<evidence type="ECO:0000256" key="6">
    <source>
        <dbReference type="ARBA" id="ARBA00023136"/>
    </source>
</evidence>
<evidence type="ECO:0000256" key="3">
    <source>
        <dbReference type="ARBA" id="ARBA00022734"/>
    </source>
</evidence>
<dbReference type="InterPro" id="IPR003599">
    <property type="entry name" value="Ig_sub"/>
</dbReference>
<keyword evidence="2" id="KW-0812">Transmembrane</keyword>
<dbReference type="InterPro" id="IPR013106">
    <property type="entry name" value="Ig_V-set"/>
</dbReference>
<keyword evidence="9" id="KW-1185">Reference proteome</keyword>
<keyword evidence="4" id="KW-0130">Cell adhesion</keyword>
<evidence type="ECO:0000259" key="8">
    <source>
        <dbReference type="PROSITE" id="PS50835"/>
    </source>
</evidence>
<dbReference type="PROSITE" id="PS50835">
    <property type="entry name" value="IG_LIKE"/>
    <property type="match status" value="4"/>
</dbReference>
<evidence type="ECO:0000256" key="4">
    <source>
        <dbReference type="ARBA" id="ARBA00022889"/>
    </source>
</evidence>
<protein>
    <submittedName>
        <fullName evidence="10">Sialic acid-binding Ig-like lectin 6</fullName>
    </submittedName>
</protein>
<comment type="subcellular location">
    <subcellularLocation>
        <location evidence="1">Membrane</location>
        <topology evidence="1">Single-pass type I membrane protein</topology>
    </subcellularLocation>
</comment>
<dbReference type="InterPro" id="IPR013783">
    <property type="entry name" value="Ig-like_fold"/>
</dbReference>
<keyword evidence="3" id="KW-0430">Lectin</keyword>
<keyword evidence="6" id="KW-0472">Membrane</keyword>
<proteinExistence type="inferred from homology"/>
<dbReference type="RefSeq" id="XP_014653053.1">
    <property type="nucleotide sequence ID" value="XM_014797567.1"/>
</dbReference>
<dbReference type="SMART" id="SM00409">
    <property type="entry name" value="IG"/>
    <property type="match status" value="4"/>
</dbReference>
<dbReference type="InterPro" id="IPR013098">
    <property type="entry name" value="Ig_I-set"/>
</dbReference>